<organism evidence="7 8">
    <name type="scientific">Erwinia typographi</name>
    <dbReference type="NCBI Taxonomy" id="371042"/>
    <lineage>
        <taxon>Bacteria</taxon>
        <taxon>Pseudomonadati</taxon>
        <taxon>Pseudomonadota</taxon>
        <taxon>Gammaproteobacteria</taxon>
        <taxon>Enterobacterales</taxon>
        <taxon>Erwiniaceae</taxon>
        <taxon>Erwinia</taxon>
    </lineage>
</organism>
<protein>
    <submittedName>
        <fullName evidence="7">O-succinylbenzoic acid--CoA ligase</fullName>
        <ecNumber evidence="7">6.2.1.26</ecNumber>
    </submittedName>
</protein>
<dbReference type="OrthoDB" id="9803968at2"/>
<dbReference type="Pfam" id="PF13193">
    <property type="entry name" value="AMP-binding_C"/>
    <property type="match status" value="1"/>
</dbReference>
<dbReference type="InterPro" id="IPR050237">
    <property type="entry name" value="ATP-dep_AMP-bd_enzyme"/>
</dbReference>
<comment type="caution">
    <text evidence="7">The sequence shown here is derived from an EMBL/GenBank/DDBJ whole genome shotgun (WGS) entry which is preliminary data.</text>
</comment>
<dbReference type="PANTHER" id="PTHR43767">
    <property type="entry name" value="LONG-CHAIN-FATTY-ACID--COA LIGASE"/>
    <property type="match status" value="1"/>
</dbReference>
<dbReference type="GO" id="GO:0009234">
    <property type="term" value="P:menaquinone biosynthetic process"/>
    <property type="evidence" value="ECO:0007669"/>
    <property type="project" value="UniProtKB-KW"/>
</dbReference>
<dbReference type="InterPro" id="IPR045851">
    <property type="entry name" value="AMP-bd_C_sf"/>
</dbReference>
<evidence type="ECO:0000256" key="1">
    <source>
        <dbReference type="ARBA" id="ARBA00022428"/>
    </source>
</evidence>
<dbReference type="InterPro" id="IPR042099">
    <property type="entry name" value="ANL_N_sf"/>
</dbReference>
<dbReference type="NCBIfam" id="NF006539">
    <property type="entry name" value="PRK09029.1"/>
    <property type="match status" value="1"/>
</dbReference>
<dbReference type="GO" id="GO:0008756">
    <property type="term" value="F:o-succinylbenzoate-CoA ligase activity"/>
    <property type="evidence" value="ECO:0007669"/>
    <property type="project" value="UniProtKB-EC"/>
</dbReference>
<keyword evidence="1" id="KW-0474">Menaquinone biosynthesis</keyword>
<evidence type="ECO:0000256" key="3">
    <source>
        <dbReference type="ARBA" id="ARBA00022741"/>
    </source>
</evidence>
<evidence type="ECO:0000313" key="7">
    <source>
        <dbReference type="EMBL" id="KGT91776.1"/>
    </source>
</evidence>
<keyword evidence="2 7" id="KW-0436">Ligase</keyword>
<feature type="domain" description="AMP-dependent synthetase/ligase" evidence="5">
    <location>
        <begin position="10"/>
        <end position="305"/>
    </location>
</feature>
<dbReference type="RefSeq" id="WP_034894821.1">
    <property type="nucleotide sequence ID" value="NZ_JRUQ01000044.1"/>
</dbReference>
<evidence type="ECO:0000256" key="2">
    <source>
        <dbReference type="ARBA" id="ARBA00022598"/>
    </source>
</evidence>
<dbReference type="Gene3D" id="3.40.50.12780">
    <property type="entry name" value="N-terminal domain of ligase-like"/>
    <property type="match status" value="1"/>
</dbReference>
<dbReference type="InterPro" id="IPR010192">
    <property type="entry name" value="MenE"/>
</dbReference>
<dbReference type="Gene3D" id="3.30.300.30">
    <property type="match status" value="1"/>
</dbReference>
<dbReference type="Pfam" id="PF00501">
    <property type="entry name" value="AMP-binding"/>
    <property type="match status" value="1"/>
</dbReference>
<reference evidence="7 8" key="1">
    <citation type="submission" date="2014-10" db="EMBL/GenBank/DDBJ databases">
        <title>Genome sequence of Erwinia typographi M043b.</title>
        <authorList>
            <person name="Chan K.-G."/>
            <person name="Tan W.-S."/>
        </authorList>
    </citation>
    <scope>NUCLEOTIDE SEQUENCE [LARGE SCALE GENOMIC DNA]</scope>
    <source>
        <strain evidence="7 8">M043b</strain>
    </source>
</reference>
<dbReference type="InterPro" id="IPR000873">
    <property type="entry name" value="AMP-dep_synth/lig_dom"/>
</dbReference>
<dbReference type="CDD" id="cd17630">
    <property type="entry name" value="OSB_MenE-like"/>
    <property type="match status" value="1"/>
</dbReference>
<dbReference type="PANTHER" id="PTHR43767:SF1">
    <property type="entry name" value="NONRIBOSOMAL PEPTIDE SYNTHASE PES1 (EUROFUNG)-RELATED"/>
    <property type="match status" value="1"/>
</dbReference>
<dbReference type="eggNOG" id="COG0318">
    <property type="taxonomic scope" value="Bacteria"/>
</dbReference>
<keyword evidence="4" id="KW-0067">ATP-binding</keyword>
<keyword evidence="8" id="KW-1185">Reference proteome</keyword>
<proteinExistence type="predicted"/>
<feature type="domain" description="AMP-binding enzyme C-terminal" evidence="6">
    <location>
        <begin position="367"/>
        <end position="433"/>
    </location>
</feature>
<dbReference type="InterPro" id="IPR025110">
    <property type="entry name" value="AMP-bd_C"/>
</dbReference>
<gene>
    <name evidence="7" type="ORF">NG99_15535</name>
</gene>
<dbReference type="EC" id="6.2.1.26" evidence="7"/>
<dbReference type="Proteomes" id="UP000030351">
    <property type="component" value="Unassembled WGS sequence"/>
</dbReference>
<evidence type="ECO:0000259" key="6">
    <source>
        <dbReference type="Pfam" id="PF13193"/>
    </source>
</evidence>
<keyword evidence="3" id="KW-0547">Nucleotide-binding</keyword>
<evidence type="ECO:0000259" key="5">
    <source>
        <dbReference type="Pfam" id="PF00501"/>
    </source>
</evidence>
<dbReference type="GO" id="GO:0005524">
    <property type="term" value="F:ATP binding"/>
    <property type="evidence" value="ECO:0007669"/>
    <property type="project" value="UniProtKB-KW"/>
</dbReference>
<evidence type="ECO:0000313" key="8">
    <source>
        <dbReference type="Proteomes" id="UP000030351"/>
    </source>
</evidence>
<dbReference type="STRING" id="371042.NG99_15535"/>
<dbReference type="EMBL" id="JRUQ01000044">
    <property type="protein sequence ID" value="KGT91776.1"/>
    <property type="molecule type" value="Genomic_DNA"/>
</dbReference>
<dbReference type="NCBIfam" id="TIGR01923">
    <property type="entry name" value="menE"/>
    <property type="match status" value="1"/>
</dbReference>
<name>A0A0A3Z2B6_9GAMM</name>
<accession>A0A0A3Z2B6</accession>
<sequence length="457" mass="48872">MAALSDWPWRHWQNVQPHRTAVFTPQENLSWAQLATRVDRLAAGLMQQGVHAGCGVALKARNGLPALLAYLALLQCGARVLPLNPQLPPSLLAALLPSLNCDFSLSLDGEALPALPALSLTFISGRSHRGWDQRQIATLTLTSGSGGQPKAAAHTFAAHLASAAGVVTAMGFGSDDCWLLSLPLFHVSGQGILWRWLLRGAGLALPGDRPLHQALADCSFASLVPTQLWRLLHHACLPANLRSVLLGGSAIPAPLTQQAEAAGIACWCGYGMTETASTVTAKRADGRSGVGQALAGHQVRVVAGEVQLRSAALACGYWREGELLTLTDAQGWFATRDGGQIHQGELLLSGRLDNQFFSAGEGIQPEQIESVLLSHPDVSEAFVVPREDEEFGHRPVALVSLRTELSLAALAEWAKPLLAGFQHPVSWHLLPELNAGGIKISRQSLTQWVARQEKGRH</sequence>
<evidence type="ECO:0000256" key="4">
    <source>
        <dbReference type="ARBA" id="ARBA00022840"/>
    </source>
</evidence>
<dbReference type="SUPFAM" id="SSF56801">
    <property type="entry name" value="Acetyl-CoA synthetase-like"/>
    <property type="match status" value="1"/>
</dbReference>
<dbReference type="AlphaFoldDB" id="A0A0A3Z2B6"/>